<dbReference type="GO" id="GO:0016853">
    <property type="term" value="F:isomerase activity"/>
    <property type="evidence" value="ECO:0007669"/>
    <property type="project" value="UniProtKB-KW"/>
</dbReference>
<name>A0A1X1D644_9GAMM</name>
<dbReference type="InterPro" id="IPR050312">
    <property type="entry name" value="IolE/XylAMocC-like"/>
</dbReference>
<dbReference type="InterPro" id="IPR013022">
    <property type="entry name" value="Xyl_isomerase-like_TIM-brl"/>
</dbReference>
<keyword evidence="1" id="KW-0732">Signal</keyword>
<organism evidence="3 4">
    <name type="scientific">Pantoea rwandensis</name>
    <dbReference type="NCBI Taxonomy" id="1076550"/>
    <lineage>
        <taxon>Bacteria</taxon>
        <taxon>Pseudomonadati</taxon>
        <taxon>Pseudomonadota</taxon>
        <taxon>Gammaproteobacteria</taxon>
        <taxon>Enterobacterales</taxon>
        <taxon>Erwiniaceae</taxon>
        <taxon>Pantoea</taxon>
    </lineage>
</organism>
<evidence type="ECO:0000259" key="2">
    <source>
        <dbReference type="Pfam" id="PF01261"/>
    </source>
</evidence>
<feature type="chain" id="PRO_5012123012" evidence="1">
    <location>
        <begin position="22"/>
        <end position="282"/>
    </location>
</feature>
<dbReference type="OrthoDB" id="9798407at2"/>
<dbReference type="Pfam" id="PF01261">
    <property type="entry name" value="AP_endonuc_2"/>
    <property type="match status" value="1"/>
</dbReference>
<feature type="domain" description="Xylose isomerase-like TIM barrel" evidence="2">
    <location>
        <begin position="48"/>
        <end position="262"/>
    </location>
</feature>
<dbReference type="Gene3D" id="3.20.20.150">
    <property type="entry name" value="Divalent-metal-dependent TIM barrel enzymes"/>
    <property type="match status" value="1"/>
</dbReference>
<feature type="signal peptide" evidence="1">
    <location>
        <begin position="1"/>
        <end position="21"/>
    </location>
</feature>
<evidence type="ECO:0000256" key="1">
    <source>
        <dbReference type="SAM" id="SignalP"/>
    </source>
</evidence>
<dbReference type="EMBL" id="MLFR01000001">
    <property type="protein sequence ID" value="ORM72116.1"/>
    <property type="molecule type" value="Genomic_DNA"/>
</dbReference>
<dbReference type="InterPro" id="IPR036237">
    <property type="entry name" value="Xyl_isomerase-like_sf"/>
</dbReference>
<dbReference type="RefSeq" id="WP_084931872.1">
    <property type="nucleotide sequence ID" value="NZ_MLFR01000001.1"/>
</dbReference>
<keyword evidence="3" id="KW-0413">Isomerase</keyword>
<sequence length="282" mass="31362">MLARLLLSTCLLASTALISFAASATQVDDEIALQMYTLRNVGTAEKQFAMAHDAGFKHVEIVGTHDLSAQQMKSLLKKNALTVTSAHVQLSALEKEYAQTVAFNKSVGNSTIIVPWIEPEDRPDSTRGWIDYAKRLDAMGAKLRHDGIQLAYHNHNFEMKKYNGVTALEILMNHTSRDNLKLEMDAAWVSRGGQDPVRFLKEYPGRIYAIHAKDNAAIGIRDDEMNFAPLGEGLLDWSAILPAAKANGVRWFIIEHDKPKDAWSIITTSLQNLRAALQTLPH</sequence>
<accession>A0A1X1D644</accession>
<reference evidence="3 4" key="1">
    <citation type="journal article" date="2017" name="Antonie Van Leeuwenhoek">
        <title>Phylogenomic resolution of the bacterial genus Pantoea and its relationship with Erwinia and Tatumella.</title>
        <authorList>
            <person name="Palmer M."/>
            <person name="Steenkamp E.T."/>
            <person name="Coetzee M.P."/>
            <person name="Chan W.Y."/>
            <person name="van Zyl E."/>
            <person name="De Maayer P."/>
            <person name="Coutinho T.A."/>
            <person name="Blom J."/>
            <person name="Smits T.H."/>
            <person name="Duffy B."/>
            <person name="Venter S.N."/>
        </authorList>
    </citation>
    <scope>NUCLEOTIDE SEQUENCE [LARGE SCALE GENOMIC DNA]</scope>
    <source>
        <strain evidence="3 4">LMG 26275</strain>
    </source>
</reference>
<dbReference type="AlphaFoldDB" id="A0A1X1D644"/>
<gene>
    <name evidence="3" type="ORF">HA51_03445</name>
</gene>
<dbReference type="Proteomes" id="UP000193558">
    <property type="component" value="Unassembled WGS sequence"/>
</dbReference>
<dbReference type="PANTHER" id="PTHR12110">
    <property type="entry name" value="HYDROXYPYRUVATE ISOMERASE"/>
    <property type="match status" value="1"/>
</dbReference>
<proteinExistence type="predicted"/>
<dbReference type="SUPFAM" id="SSF51658">
    <property type="entry name" value="Xylose isomerase-like"/>
    <property type="match status" value="1"/>
</dbReference>
<evidence type="ECO:0000313" key="3">
    <source>
        <dbReference type="EMBL" id="ORM72116.1"/>
    </source>
</evidence>
<evidence type="ECO:0000313" key="4">
    <source>
        <dbReference type="Proteomes" id="UP000193558"/>
    </source>
</evidence>
<comment type="caution">
    <text evidence="3">The sequence shown here is derived from an EMBL/GenBank/DDBJ whole genome shotgun (WGS) entry which is preliminary data.</text>
</comment>
<dbReference type="PANTHER" id="PTHR12110:SF41">
    <property type="entry name" value="INOSOSE DEHYDRATASE"/>
    <property type="match status" value="1"/>
</dbReference>
<protein>
    <submittedName>
        <fullName evidence="3">Xylose isomerase</fullName>
    </submittedName>
</protein>